<dbReference type="PANTHER" id="PTHR35481">
    <property type="entry name" value="DNA-DIRECTED RNA POLYMERASE SUBUNIT ALPHA"/>
    <property type="match status" value="1"/>
</dbReference>
<sequence length="771" mass="87531">MAYIPPHKRQLKDSAERPSPIPERLVPQFSRQVNLKSSSNANHNLNRILCANERIATPRWFMYIVGLDADNQLPSSFHLVPTSVESFKQRMFDNPLVLVDSHPATKEIDEEGEAISSTPFETISSTPLESVAVDVWPKLLSAFEIVRDMLESNDELDEVKPAIIARFGKILFHPNASVRSLIKNRVAETTLRQMNTTFYANAPSSYMENIISGVAPKIGFDLEEDKDMFHILLSDDTKPKNYEIYCKCRMKEDKKLELYKVETNPVREMTKNILCIDKNLDLRLALHTKRILTSLTDDEMHSIGNIVNSAIIDPEVKGGLRWPYGKACSGDRFAVAQIWHTIAKKYKSPSLSLMARHVDRFDFKNANGQAAIEVYLKLKRLVSDLQVYVVNIIVMAYIPPHKRHSKDSERPSPTPEVLVPQFKRNFNLRSSKHNVDRTGKIVYADQAISRWLLAGLDDDNQFPCSVHLEPVSVELVGRRSGEKPLVLVNSNPANENDEVRENISRSPWESVAENVWPDLLSSFEIVRNKMECENLEEVKPSLVARFGKILFSGSPSCGLESVRKDEVAETTLRQLRRSFYTNVPSSYMENIVSGAVPMIGFDPVDEKEIFHVKVELNQVRQMVVDVSCVHKNLDLRLMLCSKRILTALTDDEMHSVRNLINSAVLDPEVKGGLRWPLGKSNSGDGYSVVGVWHTTAKSYKSPLMRLKVRHADRFDFRAGVGEATIEVTLKLKRIVSDLQEDKVETDSILDMFKDNLKMIWDHFLCSDPFLA</sequence>
<evidence type="ECO:0000256" key="1">
    <source>
        <dbReference type="SAM" id="MobiDB-lite"/>
    </source>
</evidence>
<comment type="caution">
    <text evidence="3">The sequence shown here is derived from an EMBL/GenBank/DDBJ whole genome shotgun (WGS) entry which is preliminary data.</text>
</comment>
<proteinExistence type="predicted"/>
<reference evidence="4" key="1">
    <citation type="journal article" date="2019" name="Gigascience">
        <title>De novo genome assembly of the endangered Acer yangbiense, a plant species with extremely small populations endemic to Yunnan Province, China.</title>
        <authorList>
            <person name="Yang J."/>
            <person name="Wariss H.M."/>
            <person name="Tao L."/>
            <person name="Zhang R."/>
            <person name="Yun Q."/>
            <person name="Hollingsworth P."/>
            <person name="Dao Z."/>
            <person name="Luo G."/>
            <person name="Guo H."/>
            <person name="Ma Y."/>
            <person name="Sun W."/>
        </authorList>
    </citation>
    <scope>NUCLEOTIDE SEQUENCE [LARGE SCALE GENOMIC DNA]</scope>
    <source>
        <strain evidence="4">cv. Malutang</strain>
    </source>
</reference>
<organism evidence="3 4">
    <name type="scientific">Acer yangbiense</name>
    <dbReference type="NCBI Taxonomy" id="1000413"/>
    <lineage>
        <taxon>Eukaryota</taxon>
        <taxon>Viridiplantae</taxon>
        <taxon>Streptophyta</taxon>
        <taxon>Embryophyta</taxon>
        <taxon>Tracheophyta</taxon>
        <taxon>Spermatophyta</taxon>
        <taxon>Magnoliopsida</taxon>
        <taxon>eudicotyledons</taxon>
        <taxon>Gunneridae</taxon>
        <taxon>Pentapetalae</taxon>
        <taxon>rosids</taxon>
        <taxon>malvids</taxon>
        <taxon>Sapindales</taxon>
        <taxon>Sapindaceae</taxon>
        <taxon>Hippocastanoideae</taxon>
        <taxon>Acereae</taxon>
        <taxon>Acer</taxon>
    </lineage>
</organism>
<dbReference type="Pfam" id="PF25475">
    <property type="entry name" value="DUF7903"/>
    <property type="match status" value="2"/>
</dbReference>
<name>A0A5C7IAM0_9ROSI</name>
<dbReference type="PANTHER" id="PTHR35481:SF1">
    <property type="entry name" value="DNA-DIRECTED RNA POLYMERASE SUBUNIT ALPHA"/>
    <property type="match status" value="1"/>
</dbReference>
<dbReference type="EMBL" id="VAHF01000003">
    <property type="protein sequence ID" value="TXG66234.1"/>
    <property type="molecule type" value="Genomic_DNA"/>
</dbReference>
<keyword evidence="4" id="KW-1185">Reference proteome</keyword>
<evidence type="ECO:0000259" key="2">
    <source>
        <dbReference type="Pfam" id="PF25475"/>
    </source>
</evidence>
<accession>A0A5C7IAM0</accession>
<feature type="domain" description="DUF7903" evidence="2">
    <location>
        <begin position="43"/>
        <end position="390"/>
    </location>
</feature>
<evidence type="ECO:0000313" key="3">
    <source>
        <dbReference type="EMBL" id="TXG66234.1"/>
    </source>
</evidence>
<feature type="region of interest" description="Disordered" evidence="1">
    <location>
        <begin position="1"/>
        <end position="22"/>
    </location>
</feature>
<feature type="domain" description="DUF7903" evidence="2">
    <location>
        <begin position="613"/>
        <end position="763"/>
    </location>
</feature>
<gene>
    <name evidence="3" type="ORF">EZV62_007509</name>
</gene>
<dbReference type="InterPro" id="IPR057225">
    <property type="entry name" value="DUF7903"/>
</dbReference>
<dbReference type="OrthoDB" id="2014147at2759"/>
<protein>
    <recommendedName>
        <fullName evidence="2">DUF7903 domain-containing protein</fullName>
    </recommendedName>
</protein>
<evidence type="ECO:0000313" key="4">
    <source>
        <dbReference type="Proteomes" id="UP000323000"/>
    </source>
</evidence>
<dbReference type="AlphaFoldDB" id="A0A5C7IAM0"/>
<feature type="compositionally biased region" description="Basic residues" evidence="1">
    <location>
        <begin position="1"/>
        <end position="10"/>
    </location>
</feature>
<dbReference type="Proteomes" id="UP000323000">
    <property type="component" value="Chromosome 3"/>
</dbReference>